<dbReference type="InterPro" id="IPR056004">
    <property type="entry name" value="DUF7582"/>
</dbReference>
<gene>
    <name evidence="3" type="ORF">HII31_10379</name>
</gene>
<dbReference type="EMBL" id="JABCIY010000211">
    <property type="protein sequence ID" value="KAF7188315.1"/>
    <property type="molecule type" value="Genomic_DNA"/>
</dbReference>
<dbReference type="OrthoDB" id="3642785at2759"/>
<dbReference type="Proteomes" id="UP000660729">
    <property type="component" value="Unassembled WGS sequence"/>
</dbReference>
<accession>A0A8H6VIR7</accession>
<evidence type="ECO:0000313" key="4">
    <source>
        <dbReference type="Proteomes" id="UP000660729"/>
    </source>
</evidence>
<sequence length="251" mass="28703">MGCSSSRIAEPDQPPARPVQIGRPEAPVLHVPRRVVGPDGVEAPIVDYDLTRRDIERALAFVAEDLNSRRRPLTIVTVGGAVNTLYLRSREATHDVDFFGSHLNNEELRALDAAMQYAQRRSSVPLGGAWLNNETQLHMAPDVRRFVTETALERNTVVFERPGLRVVAAPWSYLFISKANRIGTEYERGYDLDDAVAYLRHWLSQIADNAISTRSIRDLCTRYRREMLSQEVLKRINREYRRRYGDDGIRQ</sequence>
<comment type="caution">
    <text evidence="3">The sequence shown here is derived from an EMBL/GenBank/DDBJ whole genome shotgun (WGS) entry which is preliminary data.</text>
</comment>
<organism evidence="3 4">
    <name type="scientific">Pseudocercospora fuligena</name>
    <dbReference type="NCBI Taxonomy" id="685502"/>
    <lineage>
        <taxon>Eukaryota</taxon>
        <taxon>Fungi</taxon>
        <taxon>Dikarya</taxon>
        <taxon>Ascomycota</taxon>
        <taxon>Pezizomycotina</taxon>
        <taxon>Dothideomycetes</taxon>
        <taxon>Dothideomycetidae</taxon>
        <taxon>Mycosphaerellales</taxon>
        <taxon>Mycosphaerellaceae</taxon>
        <taxon>Pseudocercospora</taxon>
    </lineage>
</organism>
<evidence type="ECO:0000256" key="1">
    <source>
        <dbReference type="SAM" id="MobiDB-lite"/>
    </source>
</evidence>
<evidence type="ECO:0000259" key="2">
    <source>
        <dbReference type="Pfam" id="PF24483"/>
    </source>
</evidence>
<evidence type="ECO:0000313" key="3">
    <source>
        <dbReference type="EMBL" id="KAF7188315.1"/>
    </source>
</evidence>
<keyword evidence="4" id="KW-1185">Reference proteome</keyword>
<name>A0A8H6VIR7_9PEZI</name>
<feature type="region of interest" description="Disordered" evidence="1">
    <location>
        <begin position="1"/>
        <end position="24"/>
    </location>
</feature>
<protein>
    <recommendedName>
        <fullName evidence="2">DUF7582 domain-containing protein</fullName>
    </recommendedName>
</protein>
<feature type="domain" description="DUF7582" evidence="2">
    <location>
        <begin position="54"/>
        <end position="246"/>
    </location>
</feature>
<proteinExistence type="predicted"/>
<reference evidence="3" key="1">
    <citation type="submission" date="2020-04" db="EMBL/GenBank/DDBJ databases">
        <title>Draft genome resource of the tomato pathogen Pseudocercospora fuligena.</title>
        <authorList>
            <person name="Zaccaron A."/>
        </authorList>
    </citation>
    <scope>NUCLEOTIDE SEQUENCE</scope>
    <source>
        <strain evidence="3">PF001</strain>
    </source>
</reference>
<dbReference type="AlphaFoldDB" id="A0A8H6VIR7"/>
<dbReference type="Pfam" id="PF24483">
    <property type="entry name" value="DUF7582"/>
    <property type="match status" value="1"/>
</dbReference>